<sequence>MAVDYTVIVLYLAGMLAMGWWGMRRAKSKSDFLVAGRRLGPAMYSGTMAAIVLGGASTIGGVGLGYRYGLSGAWMVFTIGLGLLALSVFFSARIARLKVYTVSEMLDLRYGGRAGVISGVVMWAYTLMLAVTSTIAYATIFDVLFDMNRTLAIVIGGSIVVAYSTLGGMWSITLTDMVQFVVKTIGVLLLLLPIAVVKAGGFSEMKAKLPTSYFDPLGIGGETIFTYVLIYTFGMLIGQDIWQRVFTARGDRTAKWGGTVAGTYCLAYALAGAVIGTAAKVLYPNLANPDDAFATIVKAELPVGVRGLVLAAALAAVMSTSSGALIACATVANNDIWSRLRGAVRRDGGGDHDEVAGNRAFILVMGVAVIGTAIALNNVVEALTVAYNLLVGGLLVPILGGLLWKRGTGQGALASVIVGGLAVIGLMAGYGILANEPVYYGLLASLAVYVAVSLATKPTDEAVLGAWRERLAGRSPELPSEPVPAHQ</sequence>
<dbReference type="InterPro" id="IPR038377">
    <property type="entry name" value="Na/Glc_symporter_sf"/>
</dbReference>
<feature type="transmembrane region" description="Helical" evidence="9">
    <location>
        <begin position="303"/>
        <end position="332"/>
    </location>
</feature>
<dbReference type="Gene3D" id="1.20.1730.10">
    <property type="entry name" value="Sodium/glucose cotransporter"/>
    <property type="match status" value="1"/>
</dbReference>
<dbReference type="AlphaFoldDB" id="A0A6I6N927"/>
<organism evidence="10 11">
    <name type="scientific">Streptomyces broussonetiae</name>
    <dbReference type="NCBI Taxonomy" id="2686304"/>
    <lineage>
        <taxon>Bacteria</taxon>
        <taxon>Bacillati</taxon>
        <taxon>Actinomycetota</taxon>
        <taxon>Actinomycetes</taxon>
        <taxon>Kitasatosporales</taxon>
        <taxon>Streptomycetaceae</taxon>
        <taxon>Streptomyces</taxon>
    </lineage>
</organism>
<evidence type="ECO:0000256" key="2">
    <source>
        <dbReference type="ARBA" id="ARBA00006434"/>
    </source>
</evidence>
<protein>
    <submittedName>
        <fullName evidence="10">Sodium:solute symporter</fullName>
    </submittedName>
</protein>
<dbReference type="GO" id="GO:0005886">
    <property type="term" value="C:plasma membrane"/>
    <property type="evidence" value="ECO:0007669"/>
    <property type="project" value="TreeGrafter"/>
</dbReference>
<evidence type="ECO:0000256" key="8">
    <source>
        <dbReference type="RuleBase" id="RU362091"/>
    </source>
</evidence>
<feature type="transmembrane region" description="Helical" evidence="9">
    <location>
        <begin position="116"/>
        <end position="140"/>
    </location>
</feature>
<feature type="transmembrane region" description="Helical" evidence="9">
    <location>
        <begin position="411"/>
        <end position="432"/>
    </location>
</feature>
<keyword evidence="6 9" id="KW-1133">Transmembrane helix</keyword>
<dbReference type="GO" id="GO:0022857">
    <property type="term" value="F:transmembrane transporter activity"/>
    <property type="evidence" value="ECO:0007669"/>
    <property type="project" value="InterPro"/>
</dbReference>
<dbReference type="Pfam" id="PF00474">
    <property type="entry name" value="SSF"/>
    <property type="match status" value="1"/>
</dbReference>
<feature type="transmembrane region" description="Helical" evidence="9">
    <location>
        <begin position="360"/>
        <end position="379"/>
    </location>
</feature>
<accession>A0A6I6N927</accession>
<keyword evidence="11" id="KW-1185">Reference proteome</keyword>
<dbReference type="InterPro" id="IPR050277">
    <property type="entry name" value="Sodium:Solute_Symporter"/>
</dbReference>
<evidence type="ECO:0000313" key="10">
    <source>
        <dbReference type="EMBL" id="QHA04857.1"/>
    </source>
</evidence>
<feature type="transmembrane region" description="Helical" evidence="9">
    <location>
        <begin position="217"/>
        <end position="238"/>
    </location>
</feature>
<dbReference type="PANTHER" id="PTHR48086">
    <property type="entry name" value="SODIUM/PROLINE SYMPORTER-RELATED"/>
    <property type="match status" value="1"/>
</dbReference>
<evidence type="ECO:0000256" key="3">
    <source>
        <dbReference type="ARBA" id="ARBA00022448"/>
    </source>
</evidence>
<keyword evidence="3" id="KW-0813">Transport</keyword>
<feature type="transmembrane region" description="Helical" evidence="9">
    <location>
        <begin position="152"/>
        <end position="173"/>
    </location>
</feature>
<name>A0A6I6N927_9ACTN</name>
<dbReference type="EMBL" id="CP047020">
    <property type="protein sequence ID" value="QHA04857.1"/>
    <property type="molecule type" value="Genomic_DNA"/>
</dbReference>
<keyword evidence="5 9" id="KW-0812">Transmembrane</keyword>
<keyword evidence="4" id="KW-1003">Cell membrane</keyword>
<feature type="transmembrane region" description="Helical" evidence="9">
    <location>
        <begin position="180"/>
        <end position="197"/>
    </location>
</feature>
<feature type="transmembrane region" description="Helical" evidence="9">
    <location>
        <begin position="72"/>
        <end position="95"/>
    </location>
</feature>
<dbReference type="KEGG" id="sbro:GQF42_17530"/>
<evidence type="ECO:0000256" key="7">
    <source>
        <dbReference type="ARBA" id="ARBA00023136"/>
    </source>
</evidence>
<feature type="transmembrane region" description="Helical" evidence="9">
    <location>
        <begin position="385"/>
        <end position="404"/>
    </location>
</feature>
<feature type="transmembrane region" description="Helical" evidence="9">
    <location>
        <begin position="6"/>
        <end position="23"/>
    </location>
</feature>
<dbReference type="InterPro" id="IPR018212">
    <property type="entry name" value="Na/solute_symporter_CS"/>
</dbReference>
<feature type="transmembrane region" description="Helical" evidence="9">
    <location>
        <begin position="44"/>
        <end position="66"/>
    </location>
</feature>
<dbReference type="PROSITE" id="PS00457">
    <property type="entry name" value="NA_SOLUT_SYMP_2"/>
    <property type="match status" value="1"/>
</dbReference>
<keyword evidence="7 9" id="KW-0472">Membrane</keyword>
<dbReference type="Proteomes" id="UP000436138">
    <property type="component" value="Chromosome"/>
</dbReference>
<evidence type="ECO:0000256" key="6">
    <source>
        <dbReference type="ARBA" id="ARBA00022989"/>
    </source>
</evidence>
<dbReference type="InterPro" id="IPR001734">
    <property type="entry name" value="Na/solute_symporter"/>
</dbReference>
<gene>
    <name evidence="10" type="ORF">GQF42_17530</name>
</gene>
<evidence type="ECO:0000256" key="9">
    <source>
        <dbReference type="SAM" id="Phobius"/>
    </source>
</evidence>
<proteinExistence type="inferred from homology"/>
<reference evidence="10 11" key="1">
    <citation type="submission" date="2019-12" db="EMBL/GenBank/DDBJ databases">
        <title>Streptomyces sp. strain T44 isolated from rhizosphere soil of Broussonetia papyrifera.</title>
        <authorList>
            <person name="Mo P."/>
        </authorList>
    </citation>
    <scope>NUCLEOTIDE SEQUENCE [LARGE SCALE GENOMIC DNA]</scope>
    <source>
        <strain evidence="10 11">T44</strain>
    </source>
</reference>
<dbReference type="RefSeq" id="WP_158921012.1">
    <property type="nucleotide sequence ID" value="NZ_CP047020.1"/>
</dbReference>
<dbReference type="PANTHER" id="PTHR48086:SF7">
    <property type="entry name" value="SODIUM-SOLUTE SYMPORTER-RELATED"/>
    <property type="match status" value="1"/>
</dbReference>
<comment type="subcellular location">
    <subcellularLocation>
        <location evidence="1">Membrane</location>
        <topology evidence="1">Multi-pass membrane protein</topology>
    </subcellularLocation>
</comment>
<comment type="similarity">
    <text evidence="2 8">Belongs to the sodium:solute symporter (SSF) (TC 2.A.21) family.</text>
</comment>
<dbReference type="CDD" id="cd11479">
    <property type="entry name" value="SLC5sbd_u3"/>
    <property type="match status" value="1"/>
</dbReference>
<dbReference type="GO" id="GO:0046942">
    <property type="term" value="P:carboxylic acid transport"/>
    <property type="evidence" value="ECO:0007669"/>
    <property type="project" value="UniProtKB-ARBA"/>
</dbReference>
<feature type="transmembrane region" description="Helical" evidence="9">
    <location>
        <begin position="259"/>
        <end position="283"/>
    </location>
</feature>
<evidence type="ECO:0000256" key="5">
    <source>
        <dbReference type="ARBA" id="ARBA00022692"/>
    </source>
</evidence>
<evidence type="ECO:0000256" key="4">
    <source>
        <dbReference type="ARBA" id="ARBA00022475"/>
    </source>
</evidence>
<feature type="transmembrane region" description="Helical" evidence="9">
    <location>
        <begin position="438"/>
        <end position="456"/>
    </location>
</feature>
<evidence type="ECO:0000313" key="11">
    <source>
        <dbReference type="Proteomes" id="UP000436138"/>
    </source>
</evidence>
<dbReference type="PROSITE" id="PS50283">
    <property type="entry name" value="NA_SOLUT_SYMP_3"/>
    <property type="match status" value="1"/>
</dbReference>
<evidence type="ECO:0000256" key="1">
    <source>
        <dbReference type="ARBA" id="ARBA00004141"/>
    </source>
</evidence>